<evidence type="ECO:0000313" key="3">
    <source>
        <dbReference type="Proteomes" id="UP000002586"/>
    </source>
</evidence>
<dbReference type="Proteomes" id="UP000002586">
    <property type="component" value="Chromosome"/>
</dbReference>
<dbReference type="KEGG" id="mgm:Mmc1_1866"/>
<protein>
    <submittedName>
        <fullName evidence="2">Type IV pilus assembly PilZ</fullName>
    </submittedName>
</protein>
<evidence type="ECO:0000259" key="1">
    <source>
        <dbReference type="Pfam" id="PF07238"/>
    </source>
</evidence>
<dbReference type="InterPro" id="IPR009875">
    <property type="entry name" value="PilZ_domain"/>
</dbReference>
<dbReference type="HOGENOM" id="CLU_1018640_0_0_5"/>
<reference evidence="2 3" key="2">
    <citation type="journal article" date="2012" name="Int. J. Syst. Evol. Microbiol.">
        <title>Magnetococcus marinus gen. nov., sp. nov., a marine, magnetotactic bacterium that represents a novel lineage (Magnetococcaceae fam. nov.; Magnetococcales ord. nov.) at the base of the Alphaproteobacteria.</title>
        <authorList>
            <person name="Bazylinski D.A."/>
            <person name="Williams T.J."/>
            <person name="Lefevre C.T."/>
            <person name="Berg R.J."/>
            <person name="Zhang C.L."/>
            <person name="Bowser S.S."/>
            <person name="Dean A.J."/>
            <person name="Beveridge T.J."/>
        </authorList>
    </citation>
    <scope>NUCLEOTIDE SEQUENCE [LARGE SCALE GENOMIC DNA]</scope>
    <source>
        <strain evidence="3">ATCC BAA-1437 / JCM 17883 / MC-1</strain>
    </source>
</reference>
<feature type="domain" description="PilZ" evidence="1">
    <location>
        <begin position="151"/>
        <end position="251"/>
    </location>
</feature>
<dbReference type="RefSeq" id="WP_011713518.1">
    <property type="nucleotide sequence ID" value="NC_008576.1"/>
</dbReference>
<gene>
    <name evidence="2" type="ordered locus">Mmc1_1866</name>
</gene>
<dbReference type="AlphaFoldDB" id="A0L8T1"/>
<dbReference type="Pfam" id="PF07238">
    <property type="entry name" value="PilZ"/>
    <property type="match status" value="1"/>
</dbReference>
<sequence>MAETKNEGKTKRFLKSLIQTGKGKGKDLSVADENGCHMIEDEEAIVKIVTRAIVEHLPVQIQLEEGDAFTFFTYFEKENDEITYLEQARYVLVDALDPPLGNIKIRSAVFVEVSMFTELHLVRTKLRFQKIIEGKTIQMSFPRYLQQEPQKRAMVRAKLESQWKFSLEITRESGVKFAAKAYDISTGGVAIYYKEKIPKITEGSRVETIIYWPEGPPIRVDSVIIGQFSKQGYTGYRIRFLVGSFDLNQALGKVVSLAQRMSLTKRTRLFNKD</sequence>
<keyword evidence="3" id="KW-1185">Reference proteome</keyword>
<accession>A0L8T1</accession>
<dbReference type="GO" id="GO:0035438">
    <property type="term" value="F:cyclic-di-GMP binding"/>
    <property type="evidence" value="ECO:0007669"/>
    <property type="project" value="InterPro"/>
</dbReference>
<name>A0L8T1_MAGMM</name>
<organism evidence="2 3">
    <name type="scientific">Magnetococcus marinus (strain ATCC BAA-1437 / JCM 17883 / MC-1)</name>
    <dbReference type="NCBI Taxonomy" id="156889"/>
    <lineage>
        <taxon>Bacteria</taxon>
        <taxon>Pseudomonadati</taxon>
        <taxon>Pseudomonadota</taxon>
        <taxon>Magnetococcia</taxon>
        <taxon>Magnetococcales</taxon>
        <taxon>Magnetococcaceae</taxon>
        <taxon>Magnetococcus</taxon>
    </lineage>
</organism>
<dbReference type="OrthoDB" id="8479312at2"/>
<evidence type="ECO:0000313" key="2">
    <source>
        <dbReference type="EMBL" id="ABK44374.1"/>
    </source>
</evidence>
<proteinExistence type="predicted"/>
<dbReference type="EMBL" id="CP000471">
    <property type="protein sequence ID" value="ABK44374.1"/>
    <property type="molecule type" value="Genomic_DNA"/>
</dbReference>
<reference evidence="3" key="1">
    <citation type="journal article" date="2009" name="Appl. Environ. Microbiol.">
        <title>Complete genome sequence of the chemolithoautotrophic marine magnetotactic coccus strain MC-1.</title>
        <authorList>
            <person name="Schubbe S."/>
            <person name="Williams T.J."/>
            <person name="Xie G."/>
            <person name="Kiss H.E."/>
            <person name="Brettin T.S."/>
            <person name="Martinez D."/>
            <person name="Ross C.A."/>
            <person name="Schuler D."/>
            <person name="Cox B.L."/>
            <person name="Nealson K.H."/>
            <person name="Bazylinski D.A."/>
        </authorList>
    </citation>
    <scope>NUCLEOTIDE SEQUENCE [LARGE SCALE GENOMIC DNA]</scope>
    <source>
        <strain evidence="3">ATCC BAA-1437 / JCM 17883 / MC-1</strain>
    </source>
</reference>